<dbReference type="RefSeq" id="WP_012851333.1">
    <property type="nucleotide sequence ID" value="NC_013510.1"/>
</dbReference>
<dbReference type="HOGENOM" id="CLU_2902816_0_0_11"/>
<accession>D1A7G0</accession>
<proteinExistence type="predicted"/>
<reference evidence="1 2" key="1">
    <citation type="journal article" date="2011" name="Stand. Genomic Sci.">
        <title>Complete genome sequence of Thermomonospora curvata type strain (B9).</title>
        <authorList>
            <person name="Chertkov O."/>
            <person name="Sikorski J."/>
            <person name="Nolan M."/>
            <person name="Lapidus A."/>
            <person name="Lucas S."/>
            <person name="Del Rio T.G."/>
            <person name="Tice H."/>
            <person name="Cheng J.F."/>
            <person name="Goodwin L."/>
            <person name="Pitluck S."/>
            <person name="Liolios K."/>
            <person name="Ivanova N."/>
            <person name="Mavromatis K."/>
            <person name="Mikhailova N."/>
            <person name="Ovchinnikova G."/>
            <person name="Pati A."/>
            <person name="Chen A."/>
            <person name="Palaniappan K."/>
            <person name="Djao O.D."/>
            <person name="Land M."/>
            <person name="Hauser L."/>
            <person name="Chang Y.J."/>
            <person name="Jeffries C.D."/>
            <person name="Brettin T."/>
            <person name="Han C."/>
            <person name="Detter J.C."/>
            <person name="Rohde M."/>
            <person name="Goker M."/>
            <person name="Woyke T."/>
            <person name="Bristow J."/>
            <person name="Eisen J.A."/>
            <person name="Markowitz V."/>
            <person name="Hugenholtz P."/>
            <person name="Klenk H.P."/>
            <person name="Kyrpides N.C."/>
        </authorList>
    </citation>
    <scope>NUCLEOTIDE SEQUENCE [LARGE SCALE GENOMIC DNA]</scope>
    <source>
        <strain evidence="2">ATCC 19995 / DSM 43183 / JCM 3096 / KCTC 9072 / NBRC 15933 / NCIMB 10081 / Henssen B9</strain>
    </source>
</reference>
<dbReference type="KEGG" id="tcu:Tcur_0963"/>
<organism evidence="1 2">
    <name type="scientific">Thermomonospora curvata (strain ATCC 19995 / DSM 43183 / JCM 3096 / KCTC 9072 / NBRC 15933 / NCIMB 10081 / Henssen B9)</name>
    <dbReference type="NCBI Taxonomy" id="471852"/>
    <lineage>
        <taxon>Bacteria</taxon>
        <taxon>Bacillati</taxon>
        <taxon>Actinomycetota</taxon>
        <taxon>Actinomycetes</taxon>
        <taxon>Streptosporangiales</taxon>
        <taxon>Thermomonosporaceae</taxon>
        <taxon>Thermomonospora</taxon>
    </lineage>
</organism>
<protein>
    <submittedName>
        <fullName evidence="1">Uncharacterized protein</fullName>
    </submittedName>
</protein>
<dbReference type="AlphaFoldDB" id="D1A7G0"/>
<dbReference type="Proteomes" id="UP000001918">
    <property type="component" value="Chromosome"/>
</dbReference>
<sequence length="62" mass="7384">MPDDPWPWHPRSDDDLIAYTLAVLWALTTGRALRTDVPPRQWHERELIDFWSDPVFEEVARP</sequence>
<gene>
    <name evidence="1" type="ordered locus">Tcur_0963</name>
</gene>
<keyword evidence="2" id="KW-1185">Reference proteome</keyword>
<evidence type="ECO:0000313" key="1">
    <source>
        <dbReference type="EMBL" id="ACY96549.1"/>
    </source>
</evidence>
<evidence type="ECO:0000313" key="2">
    <source>
        <dbReference type="Proteomes" id="UP000001918"/>
    </source>
</evidence>
<name>D1A7G0_THECD</name>
<dbReference type="STRING" id="471852.Tcur_0963"/>
<dbReference type="EMBL" id="CP001738">
    <property type="protein sequence ID" value="ACY96549.1"/>
    <property type="molecule type" value="Genomic_DNA"/>
</dbReference>